<comment type="caution">
    <text evidence="1">Lacks conserved residue(s) required for the propagation of feature annotation.</text>
</comment>
<dbReference type="AlphaFoldDB" id="A0A517QJ32"/>
<proteinExistence type="predicted"/>
<dbReference type="InterPro" id="IPR036265">
    <property type="entry name" value="HIT-like_sf"/>
</dbReference>
<organism evidence="3 4">
    <name type="scientific">Thalassoglobus polymorphus</name>
    <dbReference type="NCBI Taxonomy" id="2527994"/>
    <lineage>
        <taxon>Bacteria</taxon>
        <taxon>Pseudomonadati</taxon>
        <taxon>Planctomycetota</taxon>
        <taxon>Planctomycetia</taxon>
        <taxon>Planctomycetales</taxon>
        <taxon>Planctomycetaceae</taxon>
        <taxon>Thalassoglobus</taxon>
    </lineage>
</organism>
<keyword evidence="4" id="KW-1185">Reference proteome</keyword>
<accession>A0A517QJ32</accession>
<evidence type="ECO:0000313" key="4">
    <source>
        <dbReference type="Proteomes" id="UP000315724"/>
    </source>
</evidence>
<dbReference type="KEGG" id="tpol:Mal48_08980"/>
<dbReference type="Gene3D" id="3.30.428.10">
    <property type="entry name" value="HIT-like"/>
    <property type="match status" value="1"/>
</dbReference>
<evidence type="ECO:0000256" key="1">
    <source>
        <dbReference type="PROSITE-ProRule" id="PRU00464"/>
    </source>
</evidence>
<dbReference type="EMBL" id="CP036267">
    <property type="protein sequence ID" value="QDT31663.1"/>
    <property type="molecule type" value="Genomic_DNA"/>
</dbReference>
<dbReference type="OrthoDB" id="9799145at2"/>
<name>A0A517QJ32_9PLAN</name>
<dbReference type="Pfam" id="PF01230">
    <property type="entry name" value="HIT"/>
    <property type="match status" value="1"/>
</dbReference>
<sequence length="156" mass="17243">MGLDLKDPPSVANRATMNSSDFNLHPQLVADCHLLGQFKECIVLLRRNAVVPWFILVPVTDAVDLLDLPTAQLGRVMEECSKIGKFVRDHFGSPKLNFGAIGNLVPQMHLHVIGRSPDDSCWPSPVWGNLSESRDYDVNAIAEITHALDSRFGLRG</sequence>
<dbReference type="InterPro" id="IPR026026">
    <property type="entry name" value="HIT_Hint"/>
</dbReference>
<dbReference type="PIRSF" id="PIRSF000714">
    <property type="entry name" value="HIT"/>
    <property type="match status" value="1"/>
</dbReference>
<dbReference type="SUPFAM" id="SSF54197">
    <property type="entry name" value="HIT-like"/>
    <property type="match status" value="1"/>
</dbReference>
<feature type="domain" description="HIT" evidence="2">
    <location>
        <begin position="21"/>
        <end position="122"/>
    </location>
</feature>
<dbReference type="PROSITE" id="PS51084">
    <property type="entry name" value="HIT_2"/>
    <property type="match status" value="1"/>
</dbReference>
<evidence type="ECO:0000259" key="2">
    <source>
        <dbReference type="PROSITE" id="PS51084"/>
    </source>
</evidence>
<reference evidence="3 4" key="1">
    <citation type="submission" date="2019-02" db="EMBL/GenBank/DDBJ databases">
        <title>Deep-cultivation of Planctomycetes and their phenomic and genomic characterization uncovers novel biology.</title>
        <authorList>
            <person name="Wiegand S."/>
            <person name="Jogler M."/>
            <person name="Boedeker C."/>
            <person name="Pinto D."/>
            <person name="Vollmers J."/>
            <person name="Rivas-Marin E."/>
            <person name="Kohn T."/>
            <person name="Peeters S.H."/>
            <person name="Heuer A."/>
            <person name="Rast P."/>
            <person name="Oberbeckmann S."/>
            <person name="Bunk B."/>
            <person name="Jeske O."/>
            <person name="Meyerdierks A."/>
            <person name="Storesund J.E."/>
            <person name="Kallscheuer N."/>
            <person name="Luecker S."/>
            <person name="Lage O.M."/>
            <person name="Pohl T."/>
            <person name="Merkel B.J."/>
            <person name="Hornburger P."/>
            <person name="Mueller R.-W."/>
            <person name="Bruemmer F."/>
            <person name="Labrenz M."/>
            <person name="Spormann A.M."/>
            <person name="Op den Camp H."/>
            <person name="Overmann J."/>
            <person name="Amann R."/>
            <person name="Jetten M.S.M."/>
            <person name="Mascher T."/>
            <person name="Medema M.H."/>
            <person name="Devos D.P."/>
            <person name="Kaster A.-K."/>
            <person name="Ovreas L."/>
            <person name="Rohde M."/>
            <person name="Galperin M.Y."/>
            <person name="Jogler C."/>
        </authorList>
    </citation>
    <scope>NUCLEOTIDE SEQUENCE [LARGE SCALE GENOMIC DNA]</scope>
    <source>
        <strain evidence="3 4">Mal48</strain>
    </source>
</reference>
<dbReference type="Proteomes" id="UP000315724">
    <property type="component" value="Chromosome"/>
</dbReference>
<dbReference type="GO" id="GO:0003824">
    <property type="term" value="F:catalytic activity"/>
    <property type="evidence" value="ECO:0007669"/>
    <property type="project" value="InterPro"/>
</dbReference>
<evidence type="ECO:0000313" key="3">
    <source>
        <dbReference type="EMBL" id="QDT31663.1"/>
    </source>
</evidence>
<gene>
    <name evidence="3" type="ORF">Mal48_08980</name>
</gene>
<dbReference type="InterPro" id="IPR011146">
    <property type="entry name" value="HIT-like"/>
</dbReference>
<protein>
    <submittedName>
        <fullName evidence="3">HIT domain protein</fullName>
    </submittedName>
</protein>